<dbReference type="PROSITE" id="PS00954">
    <property type="entry name" value="IGP_DEHYDRATASE_1"/>
    <property type="match status" value="1"/>
</dbReference>
<dbReference type="PANTHER" id="PTHR23133">
    <property type="entry name" value="IMIDAZOLEGLYCEROL-PHOSPHATE DEHYDRATASE HIS7"/>
    <property type="match status" value="1"/>
</dbReference>
<gene>
    <name evidence="6" type="primary">hisB</name>
    <name evidence="7" type="ORF">SAMN03080599_01488</name>
</gene>
<dbReference type="FunFam" id="3.30.230.40:FF:000001">
    <property type="entry name" value="Imidazoleglycerol-phosphate dehydratase HisB"/>
    <property type="match status" value="1"/>
</dbReference>
<dbReference type="Pfam" id="PF00475">
    <property type="entry name" value="IGPD"/>
    <property type="match status" value="1"/>
</dbReference>
<protein>
    <recommendedName>
        <fullName evidence="2 6">Imidazoleglycerol-phosphate dehydratase</fullName>
        <shortName evidence="6">IGPD</shortName>
        <ecNumber evidence="6">4.2.1.19</ecNumber>
    </recommendedName>
</protein>
<dbReference type="InterPro" id="IPR020565">
    <property type="entry name" value="ImidazoleglycerP_deHydtase_CS"/>
</dbReference>
<dbReference type="Gene3D" id="3.30.230.40">
    <property type="entry name" value="Imidazole glycerol phosphate dehydratase, domain 1"/>
    <property type="match status" value="2"/>
</dbReference>
<dbReference type="InterPro" id="IPR038494">
    <property type="entry name" value="IGPD_sf"/>
</dbReference>
<dbReference type="GO" id="GO:0000105">
    <property type="term" value="P:L-histidine biosynthetic process"/>
    <property type="evidence" value="ECO:0007669"/>
    <property type="project" value="UniProtKB-UniRule"/>
</dbReference>
<dbReference type="PANTHER" id="PTHR23133:SF2">
    <property type="entry name" value="IMIDAZOLEGLYCEROL-PHOSPHATE DEHYDRATASE"/>
    <property type="match status" value="1"/>
</dbReference>
<evidence type="ECO:0000313" key="8">
    <source>
        <dbReference type="Proteomes" id="UP000199208"/>
    </source>
</evidence>
<evidence type="ECO:0000313" key="7">
    <source>
        <dbReference type="EMBL" id="SCZ78881.1"/>
    </source>
</evidence>
<keyword evidence="5 6" id="KW-0456">Lyase</keyword>
<dbReference type="InterPro" id="IPR000807">
    <property type="entry name" value="ImidazoleglycerolP_deHydtase"/>
</dbReference>
<dbReference type="EC" id="4.2.1.19" evidence="6"/>
<dbReference type="UniPathway" id="UPA00031">
    <property type="reaction ID" value="UER00011"/>
</dbReference>
<dbReference type="HAMAP" id="MF_00076">
    <property type="entry name" value="HisB"/>
    <property type="match status" value="1"/>
</dbReference>
<organism evidence="7 8">
    <name type="scientific">Acidaminobacter hydrogenoformans DSM 2784</name>
    <dbReference type="NCBI Taxonomy" id="1120920"/>
    <lineage>
        <taxon>Bacteria</taxon>
        <taxon>Bacillati</taxon>
        <taxon>Bacillota</taxon>
        <taxon>Clostridia</taxon>
        <taxon>Peptostreptococcales</taxon>
        <taxon>Acidaminobacteraceae</taxon>
        <taxon>Acidaminobacter</taxon>
    </lineage>
</organism>
<dbReference type="GO" id="GO:0005737">
    <property type="term" value="C:cytoplasm"/>
    <property type="evidence" value="ECO:0007669"/>
    <property type="project" value="UniProtKB-SubCell"/>
</dbReference>
<dbReference type="Proteomes" id="UP000199208">
    <property type="component" value="Unassembled WGS sequence"/>
</dbReference>
<evidence type="ECO:0000256" key="6">
    <source>
        <dbReference type="HAMAP-Rule" id="MF_00076"/>
    </source>
</evidence>
<dbReference type="STRING" id="1120920.SAMN03080599_01488"/>
<evidence type="ECO:0000256" key="4">
    <source>
        <dbReference type="ARBA" id="ARBA00023102"/>
    </source>
</evidence>
<evidence type="ECO:0000256" key="2">
    <source>
        <dbReference type="ARBA" id="ARBA00016664"/>
    </source>
</evidence>
<keyword evidence="3 6" id="KW-0028">Amino-acid biosynthesis</keyword>
<comment type="subcellular location">
    <subcellularLocation>
        <location evidence="6">Cytoplasm</location>
    </subcellularLocation>
</comment>
<accession>A0A1G5RZJ1</accession>
<proteinExistence type="inferred from homology"/>
<keyword evidence="8" id="KW-1185">Reference proteome</keyword>
<keyword evidence="6" id="KW-0963">Cytoplasm</keyword>
<dbReference type="RefSeq" id="WP_092590252.1">
    <property type="nucleotide sequence ID" value="NZ_FMWL01000005.1"/>
</dbReference>
<dbReference type="OrthoDB" id="9790411at2"/>
<reference evidence="7 8" key="1">
    <citation type="submission" date="2016-10" db="EMBL/GenBank/DDBJ databases">
        <authorList>
            <person name="de Groot N.N."/>
        </authorList>
    </citation>
    <scope>NUCLEOTIDE SEQUENCE [LARGE SCALE GENOMIC DNA]</scope>
    <source>
        <strain evidence="7 8">DSM 2784</strain>
    </source>
</reference>
<evidence type="ECO:0000256" key="3">
    <source>
        <dbReference type="ARBA" id="ARBA00022605"/>
    </source>
</evidence>
<evidence type="ECO:0000256" key="5">
    <source>
        <dbReference type="ARBA" id="ARBA00023239"/>
    </source>
</evidence>
<dbReference type="EMBL" id="FMWL01000005">
    <property type="protein sequence ID" value="SCZ78881.1"/>
    <property type="molecule type" value="Genomic_DNA"/>
</dbReference>
<comment type="pathway">
    <text evidence="1 6">Amino-acid biosynthesis; L-histidine biosynthesis; L-histidine from 5-phospho-alpha-D-ribose 1-diphosphate: step 6/9.</text>
</comment>
<evidence type="ECO:0000256" key="1">
    <source>
        <dbReference type="ARBA" id="ARBA00005047"/>
    </source>
</evidence>
<dbReference type="GO" id="GO:0004424">
    <property type="term" value="F:imidazoleglycerol-phosphate dehydratase activity"/>
    <property type="evidence" value="ECO:0007669"/>
    <property type="project" value="UniProtKB-UniRule"/>
</dbReference>
<keyword evidence="4 6" id="KW-0368">Histidine biosynthesis</keyword>
<dbReference type="SUPFAM" id="SSF54211">
    <property type="entry name" value="Ribosomal protein S5 domain 2-like"/>
    <property type="match status" value="2"/>
</dbReference>
<dbReference type="FunFam" id="3.30.230.40:FF:000003">
    <property type="entry name" value="Imidazoleglycerol-phosphate dehydratase HisB"/>
    <property type="match status" value="1"/>
</dbReference>
<comment type="similarity">
    <text evidence="6">Belongs to the imidazoleglycerol-phosphate dehydratase family.</text>
</comment>
<sequence length="195" mass="21479">MRFGEVKRDTSETKINLKLTLESQAPSKVETGLPFLDHMLYQIAKHGWINLMIDVKGDLEVDCHHTAEDVGMAFGMALREALGNKAGIRRFADRIVPMDEVLAMCAIDLSGRAYLSYDAVYPSQMLGTLATESVREFFKGLADKAGMCLHFKILTPGNTHHMVEAQFKAFALALRDAVAVQDGDTSVPSTKGMLD</sequence>
<comment type="catalytic activity">
    <reaction evidence="6">
        <text>D-erythro-1-(imidazol-4-yl)glycerol 3-phosphate = 3-(imidazol-4-yl)-2-oxopropyl phosphate + H2O</text>
        <dbReference type="Rhea" id="RHEA:11040"/>
        <dbReference type="ChEBI" id="CHEBI:15377"/>
        <dbReference type="ChEBI" id="CHEBI:57766"/>
        <dbReference type="ChEBI" id="CHEBI:58278"/>
        <dbReference type="EC" id="4.2.1.19"/>
    </reaction>
</comment>
<name>A0A1G5RZJ1_9FIRM</name>
<dbReference type="NCBIfam" id="NF002114">
    <property type="entry name" value="PRK00951.2-4"/>
    <property type="match status" value="1"/>
</dbReference>
<dbReference type="AlphaFoldDB" id="A0A1G5RZJ1"/>
<dbReference type="CDD" id="cd07914">
    <property type="entry name" value="IGPD"/>
    <property type="match status" value="1"/>
</dbReference>
<dbReference type="NCBIfam" id="NF002111">
    <property type="entry name" value="PRK00951.2-1"/>
    <property type="match status" value="1"/>
</dbReference>
<dbReference type="InterPro" id="IPR020568">
    <property type="entry name" value="Ribosomal_Su5_D2-typ_SF"/>
</dbReference>